<dbReference type="EMBL" id="CDMZ01001031">
    <property type="protein sequence ID" value="CEM25980.1"/>
    <property type="molecule type" value="Genomic_DNA"/>
</dbReference>
<accession>A0A0G4GAG8</accession>
<name>A0A0G4GAG8_9ALVE</name>
<sequence>MLMVRRLLDVRELIGRSPQDAQRLMKQYTSTEVKKAVNRKLPNGDTSLLMALRRDLSPVTVKMLLPVEAGADVVKAVDRNGDAALLMELRKDSPSCTIMKMLLEAGADAKAVDRLGREHLTADRTPERLTVSRNHESAAGSRGRRGERKRGLYKISERDDMRKEIQGRLEAALDSGALVVEGLRTLVNSRLNTIDSNSVSDRIFVMALSERLETAVGQVEADLSVSRPPQHLSGLRLNDLCRQVLRLSRSWVESRMHLHVRSGKCVHLCGQKAYEYAGTAFVEIRKGGSSALQFPEACAEAVQAEKAEAEVMKRMRGLEDECKVAKTGKEMVGLVVKKVSGSVLSSSFDCRA</sequence>
<dbReference type="InterPro" id="IPR002110">
    <property type="entry name" value="Ankyrin_rpt"/>
</dbReference>
<protein>
    <submittedName>
        <fullName evidence="2">Uncharacterized protein</fullName>
    </submittedName>
</protein>
<keyword evidence="1" id="KW-0040">ANK repeat</keyword>
<dbReference type="AlphaFoldDB" id="A0A0G4GAG8"/>
<dbReference type="PROSITE" id="PS50088">
    <property type="entry name" value="ANK_REPEAT"/>
    <property type="match status" value="1"/>
</dbReference>
<gene>
    <name evidence="2" type="ORF">Cvel_21001</name>
</gene>
<evidence type="ECO:0000256" key="1">
    <source>
        <dbReference type="PROSITE-ProRule" id="PRU00023"/>
    </source>
</evidence>
<reference evidence="2" key="1">
    <citation type="submission" date="2014-11" db="EMBL/GenBank/DDBJ databases">
        <authorList>
            <person name="Otto D Thomas"/>
            <person name="Naeem Raeece"/>
        </authorList>
    </citation>
    <scope>NUCLEOTIDE SEQUENCE</scope>
</reference>
<proteinExistence type="predicted"/>
<evidence type="ECO:0000313" key="2">
    <source>
        <dbReference type="EMBL" id="CEM25980.1"/>
    </source>
</evidence>
<feature type="repeat" description="ANK" evidence="1">
    <location>
        <begin position="80"/>
        <end position="114"/>
    </location>
</feature>
<dbReference type="InterPro" id="IPR036770">
    <property type="entry name" value="Ankyrin_rpt-contain_sf"/>
</dbReference>
<dbReference type="SUPFAM" id="SSF48403">
    <property type="entry name" value="Ankyrin repeat"/>
    <property type="match status" value="1"/>
</dbReference>
<dbReference type="VEuPathDB" id="CryptoDB:Cvel_21001"/>
<dbReference type="Gene3D" id="1.25.40.20">
    <property type="entry name" value="Ankyrin repeat-containing domain"/>
    <property type="match status" value="1"/>
</dbReference>
<organism evidence="2">
    <name type="scientific">Chromera velia CCMP2878</name>
    <dbReference type="NCBI Taxonomy" id="1169474"/>
    <lineage>
        <taxon>Eukaryota</taxon>
        <taxon>Sar</taxon>
        <taxon>Alveolata</taxon>
        <taxon>Colpodellida</taxon>
        <taxon>Chromeraceae</taxon>
        <taxon>Chromera</taxon>
    </lineage>
</organism>